<dbReference type="SUPFAM" id="SSF53649">
    <property type="entry name" value="Alkaline phosphatase-like"/>
    <property type="match status" value="1"/>
</dbReference>
<reference evidence="4" key="2">
    <citation type="submission" date="2023-06" db="EMBL/GenBank/DDBJ databases">
        <authorList>
            <person name="Lucena T."/>
            <person name="Sun Q."/>
        </authorList>
    </citation>
    <scope>NUCLEOTIDE SEQUENCE</scope>
    <source>
        <strain evidence="4">CECT 8869</strain>
    </source>
</reference>
<feature type="domain" description="Sulfatase N-terminal" evidence="3">
    <location>
        <begin position="41"/>
        <end position="461"/>
    </location>
</feature>
<evidence type="ECO:0000256" key="2">
    <source>
        <dbReference type="ARBA" id="ARBA00022801"/>
    </source>
</evidence>
<evidence type="ECO:0000313" key="5">
    <source>
        <dbReference type="Proteomes" id="UP001168579"/>
    </source>
</evidence>
<dbReference type="Gene3D" id="3.40.720.10">
    <property type="entry name" value="Alkaline Phosphatase, subunit A"/>
    <property type="match status" value="1"/>
</dbReference>
<dbReference type="EMBL" id="JAUKUC010000001">
    <property type="protein sequence ID" value="MDO1512174.1"/>
    <property type="molecule type" value="Genomic_DNA"/>
</dbReference>
<evidence type="ECO:0000259" key="3">
    <source>
        <dbReference type="Pfam" id="PF00884"/>
    </source>
</evidence>
<name>A0ABT8RPA2_9FLAO</name>
<dbReference type="CDD" id="cd16025">
    <property type="entry name" value="PAS_like"/>
    <property type="match status" value="1"/>
</dbReference>
<keyword evidence="5" id="KW-1185">Reference proteome</keyword>
<organism evidence="4 5">
    <name type="scientific">Maribacter confluentis</name>
    <dbReference type="NCBI Taxonomy" id="1656093"/>
    <lineage>
        <taxon>Bacteria</taxon>
        <taxon>Pseudomonadati</taxon>
        <taxon>Bacteroidota</taxon>
        <taxon>Flavobacteriia</taxon>
        <taxon>Flavobacteriales</taxon>
        <taxon>Flavobacteriaceae</taxon>
        <taxon>Maribacter</taxon>
    </lineage>
</organism>
<proteinExistence type="inferred from homology"/>
<protein>
    <submittedName>
        <fullName evidence="4">Arylsulfatase</fullName>
        <ecNumber evidence="4">3.1.6.-</ecNumber>
    </submittedName>
</protein>
<dbReference type="GO" id="GO:0016787">
    <property type="term" value="F:hydrolase activity"/>
    <property type="evidence" value="ECO:0007669"/>
    <property type="project" value="UniProtKB-KW"/>
</dbReference>
<dbReference type="InterPro" id="IPR000917">
    <property type="entry name" value="Sulfatase_N"/>
</dbReference>
<dbReference type="PANTHER" id="PTHR42693">
    <property type="entry name" value="ARYLSULFATASE FAMILY MEMBER"/>
    <property type="match status" value="1"/>
</dbReference>
<accession>A0ABT8RPA2</accession>
<evidence type="ECO:0000256" key="1">
    <source>
        <dbReference type="ARBA" id="ARBA00008779"/>
    </source>
</evidence>
<evidence type="ECO:0000313" key="4">
    <source>
        <dbReference type="EMBL" id="MDO1512174.1"/>
    </source>
</evidence>
<dbReference type="InterPro" id="IPR050738">
    <property type="entry name" value="Sulfatase"/>
</dbReference>
<dbReference type="Proteomes" id="UP001168579">
    <property type="component" value="Unassembled WGS sequence"/>
</dbReference>
<keyword evidence="2 4" id="KW-0378">Hydrolase</keyword>
<comment type="caution">
    <text evidence="4">The sequence shown here is derived from an EMBL/GenBank/DDBJ whole genome shotgun (WGS) entry which is preliminary data.</text>
</comment>
<dbReference type="Pfam" id="PF00884">
    <property type="entry name" value="Sulfatase"/>
    <property type="match status" value="1"/>
</dbReference>
<dbReference type="InterPro" id="IPR017850">
    <property type="entry name" value="Alkaline_phosphatase_core_sf"/>
</dbReference>
<dbReference type="PANTHER" id="PTHR42693:SF53">
    <property type="entry name" value="ENDO-4-O-SULFATASE"/>
    <property type="match status" value="1"/>
</dbReference>
<comment type="similarity">
    <text evidence="1">Belongs to the sulfatase family.</text>
</comment>
<dbReference type="Gene3D" id="3.30.1120.10">
    <property type="match status" value="1"/>
</dbReference>
<reference evidence="4" key="1">
    <citation type="journal article" date="2014" name="Int. J. Syst. Evol. Microbiol.">
        <title>Complete genome of a new Firmicutes species belonging to the dominant human colonic microbiota ('Ruminococcus bicirculans') reveals two chromosomes and a selective capacity to utilize plant glucans.</title>
        <authorList>
            <consortium name="NISC Comparative Sequencing Program"/>
            <person name="Wegmann U."/>
            <person name="Louis P."/>
            <person name="Goesmann A."/>
            <person name="Henrissat B."/>
            <person name="Duncan S.H."/>
            <person name="Flint H.J."/>
        </authorList>
    </citation>
    <scope>NUCLEOTIDE SEQUENCE</scope>
    <source>
        <strain evidence="4">CECT 8869</strain>
    </source>
</reference>
<sequence>MIEPFYKYIFLILFFGFFCNACKEQNTITRSEIKIKNEAKPNIIVIMADDLGFSDLGCYGGEIETPNLDRLAMNGVRSNSFYNTSRCCPTRASFLTGLYPHQAGLGRMTMDAGLPGYRGSLQSNTVTIAEVLKDAGCQTGMVGKWHVSETVDLGGEKQLKWLAHEESNGNFSAIASYPTSRGFDKFYGNIWGVVDYFDPFSLVNGVKEVKEVPKDYYHTNAIGDTAVAYVRQFSKNKDPFFLYVAHCAPHWPLQAPENVIQKYINLYEKGWEQVRKERYSRLLAKGIITAEIGEMPAFMYPEFDWENNPDKEWDIRAMAVHAAMVDILDQSVGELLRTLEETGEIDNTMIVFFSDNGASSERPSKYGAGFDRAGSTRDGRKVNFPVNKDSLPGPQTVLSGIGPQWAHTANTPFRYYKAKVYEGGINTPFIAYWPNGGLKNGSVISSPAHVSDLMATCIEIAEASYPKKYKGNKITPTPGNSIIPMLRGTEIKGTQEKFFWEHFGSNAIRKGDWKLVKLDNNSPWELYDLSKDKTEINNVAEKHTDVVENLENEWLQMAKQYKALPAPN</sequence>
<gene>
    <name evidence="4" type="ORF">Q2T41_05845</name>
</gene>
<dbReference type="RefSeq" id="WP_304435297.1">
    <property type="nucleotide sequence ID" value="NZ_JAUKUC010000001.1"/>
</dbReference>
<dbReference type="EC" id="3.1.6.-" evidence="4"/>